<reference evidence="5" key="1">
    <citation type="submission" date="2022-11" db="UniProtKB">
        <authorList>
            <consortium name="WormBaseParasite"/>
        </authorList>
    </citation>
    <scope>IDENTIFICATION</scope>
</reference>
<evidence type="ECO:0000256" key="3">
    <source>
        <dbReference type="SAM" id="MobiDB-lite"/>
    </source>
</evidence>
<dbReference type="GO" id="GO:0051015">
    <property type="term" value="F:actin filament binding"/>
    <property type="evidence" value="ECO:0007669"/>
    <property type="project" value="TreeGrafter"/>
</dbReference>
<dbReference type="GO" id="GO:0032982">
    <property type="term" value="C:myosin filament"/>
    <property type="evidence" value="ECO:0007669"/>
    <property type="project" value="UniProtKB-KW"/>
</dbReference>
<evidence type="ECO:0000313" key="4">
    <source>
        <dbReference type="Proteomes" id="UP000887566"/>
    </source>
</evidence>
<accession>A0A914ULX1</accession>
<evidence type="ECO:0000313" key="5">
    <source>
        <dbReference type="WBParaSite" id="PSAMB.scaffold10775size3845.g33600.t1"/>
    </source>
</evidence>
<dbReference type="GO" id="GO:0045214">
    <property type="term" value="P:sarcomere organization"/>
    <property type="evidence" value="ECO:0007669"/>
    <property type="project" value="TreeGrafter"/>
</dbReference>
<organism evidence="4 5">
    <name type="scientific">Plectus sambesii</name>
    <dbReference type="NCBI Taxonomy" id="2011161"/>
    <lineage>
        <taxon>Eukaryota</taxon>
        <taxon>Metazoa</taxon>
        <taxon>Ecdysozoa</taxon>
        <taxon>Nematoda</taxon>
        <taxon>Chromadorea</taxon>
        <taxon>Plectida</taxon>
        <taxon>Plectina</taxon>
        <taxon>Plectoidea</taxon>
        <taxon>Plectidae</taxon>
        <taxon>Plectus</taxon>
    </lineage>
</organism>
<dbReference type="GO" id="GO:0000146">
    <property type="term" value="F:microfilament motor activity"/>
    <property type="evidence" value="ECO:0007669"/>
    <property type="project" value="TreeGrafter"/>
</dbReference>
<keyword evidence="4" id="KW-1185">Reference proteome</keyword>
<evidence type="ECO:0000256" key="2">
    <source>
        <dbReference type="ARBA" id="ARBA00023179"/>
    </source>
</evidence>
<dbReference type="AlphaFoldDB" id="A0A914ULX1"/>
<sequence>IFFKAGILARLEDIRDEKLSAIMTGFQTRIRSYLAQTDVKRRHEQRAGLLIVQRNVRSWMQLRTWEWFKLYGKVKPMLRAGKEQEEMDALTVKIKELEDNLTKEEGTRKELESQLAKLVVEKNELFQRLQNEESGKSDYEARLTKLQAQKSDMDKQLNELNERLADQEDRNADLSRAKKKAEQEIDNLKKNVSDMELSLRKAETEKQNREHNIRSLQDEMGAQDETVAKLNKEKKHQEEVRSKFVDGEERGNGFSDPAAMTYLITQ</sequence>
<dbReference type="PANTHER" id="PTHR45615">
    <property type="entry name" value="MYOSIN HEAVY CHAIN, NON-MUSCLE"/>
    <property type="match status" value="1"/>
</dbReference>
<dbReference type="GO" id="GO:0006936">
    <property type="term" value="P:muscle contraction"/>
    <property type="evidence" value="ECO:0007669"/>
    <property type="project" value="TreeGrafter"/>
</dbReference>
<dbReference type="Proteomes" id="UP000887566">
    <property type="component" value="Unplaced"/>
</dbReference>
<dbReference type="GO" id="GO:0016460">
    <property type="term" value="C:myosin II complex"/>
    <property type="evidence" value="ECO:0007669"/>
    <property type="project" value="TreeGrafter"/>
</dbReference>
<dbReference type="PANTHER" id="PTHR45615:SF7">
    <property type="entry name" value="MYOSIN-3"/>
    <property type="match status" value="1"/>
</dbReference>
<dbReference type="SUPFAM" id="SSF90257">
    <property type="entry name" value="Myosin rod fragments"/>
    <property type="match status" value="1"/>
</dbReference>
<keyword evidence="1" id="KW-0787">Thick filament</keyword>
<dbReference type="Gene3D" id="1.20.5.4820">
    <property type="match status" value="1"/>
</dbReference>
<dbReference type="WBParaSite" id="PSAMB.scaffold10775size3845.g33600.t1">
    <property type="protein sequence ID" value="PSAMB.scaffold10775size3845.g33600.t1"/>
    <property type="gene ID" value="PSAMB.scaffold10775size3845.g33600"/>
</dbReference>
<feature type="region of interest" description="Disordered" evidence="3">
    <location>
        <begin position="231"/>
        <end position="266"/>
    </location>
</feature>
<feature type="compositionally biased region" description="Basic and acidic residues" evidence="3">
    <location>
        <begin position="231"/>
        <end position="251"/>
    </location>
</feature>
<name>A0A914ULX1_9BILA</name>
<keyword evidence="2" id="KW-0514">Muscle protein</keyword>
<dbReference type="Gene3D" id="1.20.5.340">
    <property type="match status" value="1"/>
</dbReference>
<dbReference type="FunFam" id="1.20.5.340:FF:000019">
    <property type="entry name" value="Myosin heavy chain, isoform G"/>
    <property type="match status" value="1"/>
</dbReference>
<evidence type="ECO:0000256" key="1">
    <source>
        <dbReference type="ARBA" id="ARBA00022433"/>
    </source>
</evidence>
<dbReference type="GO" id="GO:0005737">
    <property type="term" value="C:cytoplasm"/>
    <property type="evidence" value="ECO:0007669"/>
    <property type="project" value="TreeGrafter"/>
</dbReference>
<dbReference type="InterPro" id="IPR027417">
    <property type="entry name" value="P-loop_NTPase"/>
</dbReference>
<feature type="region of interest" description="Disordered" evidence="3">
    <location>
        <begin position="162"/>
        <end position="182"/>
    </location>
</feature>
<proteinExistence type="predicted"/>
<protein>
    <submittedName>
        <fullName evidence="5">Myosin heavy chain</fullName>
    </submittedName>
</protein>
<dbReference type="SUPFAM" id="SSF52540">
    <property type="entry name" value="P-loop containing nucleoside triphosphate hydrolases"/>
    <property type="match status" value="1"/>
</dbReference>